<evidence type="ECO:0000313" key="2">
    <source>
        <dbReference type="EMBL" id="MDQ0391728.1"/>
    </source>
</evidence>
<dbReference type="Proteomes" id="UP001237448">
    <property type="component" value="Unassembled WGS sequence"/>
</dbReference>
<proteinExistence type="predicted"/>
<dbReference type="EMBL" id="JAUSVK010000001">
    <property type="protein sequence ID" value="MDQ0391728.1"/>
    <property type="molecule type" value="Genomic_DNA"/>
</dbReference>
<organism evidence="2 3">
    <name type="scientific">Labrys monachus</name>
    <dbReference type="NCBI Taxonomy" id="217067"/>
    <lineage>
        <taxon>Bacteria</taxon>
        <taxon>Pseudomonadati</taxon>
        <taxon>Pseudomonadota</taxon>
        <taxon>Alphaproteobacteria</taxon>
        <taxon>Hyphomicrobiales</taxon>
        <taxon>Xanthobacteraceae</taxon>
        <taxon>Labrys</taxon>
    </lineage>
</organism>
<keyword evidence="3" id="KW-1185">Reference proteome</keyword>
<reference evidence="2 3" key="1">
    <citation type="submission" date="2023-07" db="EMBL/GenBank/DDBJ databases">
        <title>Genomic Encyclopedia of Type Strains, Phase IV (KMG-IV): sequencing the most valuable type-strain genomes for metagenomic binning, comparative biology and taxonomic classification.</title>
        <authorList>
            <person name="Goeker M."/>
        </authorList>
    </citation>
    <scope>NUCLEOTIDE SEQUENCE [LARGE SCALE GENOMIC DNA]</scope>
    <source>
        <strain evidence="2 3">DSM 5896</strain>
    </source>
</reference>
<accession>A0ABU0FC97</accession>
<dbReference type="Pfam" id="PF16998">
    <property type="entry name" value="17kDa_Anti_2"/>
    <property type="match status" value="1"/>
</dbReference>
<protein>
    <submittedName>
        <fullName evidence="2">Surface antigen</fullName>
    </submittedName>
</protein>
<comment type="caution">
    <text evidence="2">The sequence shown here is derived from an EMBL/GenBank/DDBJ whole genome shotgun (WGS) entry which is preliminary data.</text>
</comment>
<evidence type="ECO:0000313" key="3">
    <source>
        <dbReference type="Proteomes" id="UP001237448"/>
    </source>
</evidence>
<feature type="domain" description="Surface antigen" evidence="1">
    <location>
        <begin position="6"/>
        <end position="92"/>
    </location>
</feature>
<dbReference type="InterPro" id="IPR032635">
    <property type="entry name" value="Anti_2"/>
</dbReference>
<name>A0ABU0FC97_9HYPH</name>
<evidence type="ECO:0000259" key="1">
    <source>
        <dbReference type="Pfam" id="PF16998"/>
    </source>
</evidence>
<gene>
    <name evidence="2" type="ORF">J3R73_001520</name>
</gene>
<sequence length="97" mass="10526">MNATMNQADWEQTKAALQAAMDARNPGQSILWANTSANTHGSVTPVADAFNENKIRCRSFVAALADAAATQWYQGKACQKEGLWTVTSTEPWALPRA</sequence>